<evidence type="ECO:0000259" key="1">
    <source>
        <dbReference type="Pfam" id="PF07969"/>
    </source>
</evidence>
<sequence>MVYDVVVKNGRWFDGAGSPSATRHLGIREGVVAAVSAVPLDEDGCPRVIDAAGQWVLPGLIDIHTHYDVEILESPSLSESVRHGVTSVFLGSCSLSTVHAGPSDAGDLFARVEAIPRRHVVGALAKAKAWTSAQDYVDALEALPLGPNVAAFIGHSDMRAAQMGLDRATRKDVHPSEFEIASMAAMLTEALDAGFVGMSTQQLLFDKLDGDTCRSRTLPSTYATSRERKRLNDILRRRGRALQAGPDLTSPVSLASLILGSVGLGRPTLRTSLLSAADIKSNPYTIRILGPIAALVGRLRGNLRWQHLPVPFEVYADGIDLVVFEEFGSGAAALHLSDEVERNTLLQDEAYRRRFRKDYDQRFGIKVWHRDFFDAEIVSCPDESVIGKTFGQVGVERGGVHPVDAFLDLVVQHGAKVRWRTTISGHRPEVLDMLARTPGVQLGFSDAGAHLRNMAFYNFGLRFLRRVRDSERVGRPSVTLEQAVHRLTGELADWYGIDAGHLREGDRADLVVIDPAHLDDSLDAYAECPMPEFDNLSRMVNRNDEAVRAVLIGGEYVFGDGSAAPVLGTRRTGRFLRAGDRAAAGRVAVPDLSPSAGPRGGRTRRS</sequence>
<proteinExistence type="predicted"/>
<dbReference type="Pfam" id="PF07969">
    <property type="entry name" value="Amidohydro_3"/>
    <property type="match status" value="1"/>
</dbReference>
<dbReference type="SUPFAM" id="SSF51338">
    <property type="entry name" value="Composite domain of metallo-dependent hydrolases"/>
    <property type="match status" value="1"/>
</dbReference>
<dbReference type="PANTHER" id="PTHR11647:SF1">
    <property type="entry name" value="COLLAPSIN RESPONSE MEDIATOR PROTEIN"/>
    <property type="match status" value="1"/>
</dbReference>
<dbReference type="Proteomes" id="UP001597286">
    <property type="component" value="Unassembled WGS sequence"/>
</dbReference>
<dbReference type="InterPro" id="IPR013108">
    <property type="entry name" value="Amidohydro_3"/>
</dbReference>
<protein>
    <submittedName>
        <fullName evidence="2">Amidohydrolase family protein</fullName>
    </submittedName>
</protein>
<feature type="domain" description="Amidohydrolase 3" evidence="1">
    <location>
        <begin position="47"/>
        <end position="220"/>
    </location>
</feature>
<organism evidence="2 3">
    <name type="scientific">Rhodococcus gannanensis</name>
    <dbReference type="NCBI Taxonomy" id="1960308"/>
    <lineage>
        <taxon>Bacteria</taxon>
        <taxon>Bacillati</taxon>
        <taxon>Actinomycetota</taxon>
        <taxon>Actinomycetes</taxon>
        <taxon>Mycobacteriales</taxon>
        <taxon>Nocardiaceae</taxon>
        <taxon>Rhodococcus</taxon>
    </lineage>
</organism>
<dbReference type="RefSeq" id="WP_378483595.1">
    <property type="nucleotide sequence ID" value="NZ_JBHUFB010000003.1"/>
</dbReference>
<reference evidence="3" key="1">
    <citation type="journal article" date="2019" name="Int. J. Syst. Evol. Microbiol.">
        <title>The Global Catalogue of Microorganisms (GCM) 10K type strain sequencing project: providing services to taxonomists for standard genome sequencing and annotation.</title>
        <authorList>
            <consortium name="The Broad Institute Genomics Platform"/>
            <consortium name="The Broad Institute Genome Sequencing Center for Infectious Disease"/>
            <person name="Wu L."/>
            <person name="Ma J."/>
        </authorList>
    </citation>
    <scope>NUCLEOTIDE SEQUENCE [LARGE SCALE GENOMIC DNA]</scope>
    <source>
        <strain evidence="3">DT72</strain>
    </source>
</reference>
<dbReference type="PANTHER" id="PTHR11647">
    <property type="entry name" value="HYDRANTOINASE/DIHYDROPYRIMIDINASE FAMILY MEMBER"/>
    <property type="match status" value="1"/>
</dbReference>
<dbReference type="Gene3D" id="2.30.40.10">
    <property type="entry name" value="Urease, subunit C, domain 1"/>
    <property type="match status" value="1"/>
</dbReference>
<name>A0ABW4NXX1_9NOCA</name>
<evidence type="ECO:0000313" key="2">
    <source>
        <dbReference type="EMBL" id="MFD1811037.1"/>
    </source>
</evidence>
<dbReference type="SUPFAM" id="SSF51556">
    <property type="entry name" value="Metallo-dependent hydrolases"/>
    <property type="match status" value="1"/>
</dbReference>
<evidence type="ECO:0000313" key="3">
    <source>
        <dbReference type="Proteomes" id="UP001597286"/>
    </source>
</evidence>
<dbReference type="InterPro" id="IPR050378">
    <property type="entry name" value="Metallo-dep_Hydrolases_sf"/>
</dbReference>
<accession>A0ABW4NXX1</accession>
<gene>
    <name evidence="2" type="ORF">ACFSJG_02315</name>
</gene>
<dbReference type="EMBL" id="JBHUFB010000003">
    <property type="protein sequence ID" value="MFD1811037.1"/>
    <property type="molecule type" value="Genomic_DNA"/>
</dbReference>
<dbReference type="InterPro" id="IPR032466">
    <property type="entry name" value="Metal_Hydrolase"/>
</dbReference>
<dbReference type="InterPro" id="IPR011059">
    <property type="entry name" value="Metal-dep_hydrolase_composite"/>
</dbReference>
<keyword evidence="3" id="KW-1185">Reference proteome</keyword>
<comment type="caution">
    <text evidence="2">The sequence shown here is derived from an EMBL/GenBank/DDBJ whole genome shotgun (WGS) entry which is preliminary data.</text>
</comment>
<dbReference type="Gene3D" id="3.20.20.140">
    <property type="entry name" value="Metal-dependent hydrolases"/>
    <property type="match status" value="1"/>
</dbReference>